<name>A0A6L3ZJ11_9FLAO</name>
<dbReference type="InterPro" id="IPR013783">
    <property type="entry name" value="Ig-like_fold"/>
</dbReference>
<dbReference type="SUPFAM" id="SSF51261">
    <property type="entry name" value="Duplicated hybrid motif"/>
    <property type="match status" value="1"/>
</dbReference>
<evidence type="ECO:0000259" key="2">
    <source>
        <dbReference type="Pfam" id="PF01551"/>
    </source>
</evidence>
<evidence type="ECO:0000313" key="3">
    <source>
        <dbReference type="EMBL" id="KAB2818006.1"/>
    </source>
</evidence>
<protein>
    <submittedName>
        <fullName evidence="3">Peptidoglycan DD-metalloendopeptidase family protein</fullName>
    </submittedName>
</protein>
<evidence type="ECO:0000313" key="4">
    <source>
        <dbReference type="Proteomes" id="UP000484164"/>
    </source>
</evidence>
<dbReference type="InterPro" id="IPR016047">
    <property type="entry name" value="M23ase_b-sheet_dom"/>
</dbReference>
<keyword evidence="1" id="KW-0732">Signal</keyword>
<feature type="chain" id="PRO_5026916204" evidence="1">
    <location>
        <begin position="21"/>
        <end position="576"/>
    </location>
</feature>
<dbReference type="PANTHER" id="PTHR21666">
    <property type="entry name" value="PEPTIDASE-RELATED"/>
    <property type="match status" value="1"/>
</dbReference>
<dbReference type="InterPro" id="IPR011055">
    <property type="entry name" value="Dup_hybrid_motif"/>
</dbReference>
<dbReference type="InterPro" id="IPR050570">
    <property type="entry name" value="Cell_wall_metabolism_enzyme"/>
</dbReference>
<dbReference type="GO" id="GO:0004222">
    <property type="term" value="F:metalloendopeptidase activity"/>
    <property type="evidence" value="ECO:0007669"/>
    <property type="project" value="TreeGrafter"/>
</dbReference>
<dbReference type="Pfam" id="PF01551">
    <property type="entry name" value="Peptidase_M23"/>
    <property type="match status" value="1"/>
</dbReference>
<dbReference type="CDD" id="cd12797">
    <property type="entry name" value="M23_peptidase"/>
    <property type="match status" value="1"/>
</dbReference>
<dbReference type="OrthoDB" id="9810477at2"/>
<proteinExistence type="predicted"/>
<sequence>MYKKITLSFIFSLLTLITVAQNYPRDYFQKPLDIPLILSGTFGELRSNHFHAGIDIKTNGVEGLAVRAAADGHIVRIAVSPYGYGNAIYIRHPNGYTTVYAHLQRFTEHIADWVESEQYDRESFNVNLFPPAGKFPVSKGDIIALSGNSGGSGGPHLHFEIRDSRTEEPINPLLFGFDVPDHRAPTINAIYAYPLDDNGHLNQRHARTSLSLKTIREGEYAIKWPQRGLGPIGFSIETIDRLDGAWNSNGPYSISQYVNDEKNAEFIVERLSFAETRYINAHMDYDLYSCCNDKVNRMWILPGNHLRAYRSLHNNGVVDVQADSTYELRWEIKDVAGNTTVLTGTLQGEALTSSPAPLQEGTTLAFDQPNFGSIGNFTYQMETGCLYEDVTTTLEELESIPNGYSPVYRLGTRSIPVHKHFYVQLPLSDVPEKYRNQVVVVSLDDDLTRPDSWDGDILNGKVGSEIKAKVRAMGPYTLMIDSVPPSLRVIRGVSNGATLSRGSEIQLKISDDLSGIQSYTCTIDDQWYLMSYDAKNNLLRVELTDRISAGNHTLKFEAVDDRGNVTTLTYTFTYRR</sequence>
<dbReference type="RefSeq" id="WP_151692694.1">
    <property type="nucleotide sequence ID" value="NZ_BMGX01000002.1"/>
</dbReference>
<evidence type="ECO:0000256" key="1">
    <source>
        <dbReference type="SAM" id="SignalP"/>
    </source>
</evidence>
<dbReference type="PANTHER" id="PTHR21666:SF270">
    <property type="entry name" value="MUREIN HYDROLASE ACTIVATOR ENVC"/>
    <property type="match status" value="1"/>
</dbReference>
<reference evidence="3 4" key="1">
    <citation type="submission" date="2019-10" db="EMBL/GenBank/DDBJ databases">
        <title>Genome sequence of Phaeocystidibacter marisrubri JCM30614 (type strain).</title>
        <authorList>
            <person name="Bowman J.P."/>
        </authorList>
    </citation>
    <scope>NUCLEOTIDE SEQUENCE [LARGE SCALE GENOMIC DNA]</scope>
    <source>
        <strain evidence="3 4">JCM 30614</strain>
    </source>
</reference>
<comment type="caution">
    <text evidence="3">The sequence shown here is derived from an EMBL/GenBank/DDBJ whole genome shotgun (WGS) entry which is preliminary data.</text>
</comment>
<dbReference type="EMBL" id="WBVQ01000001">
    <property type="protein sequence ID" value="KAB2818006.1"/>
    <property type="molecule type" value="Genomic_DNA"/>
</dbReference>
<gene>
    <name evidence="3" type="ORF">F8C82_06270</name>
</gene>
<dbReference type="Proteomes" id="UP000484164">
    <property type="component" value="Unassembled WGS sequence"/>
</dbReference>
<feature type="domain" description="M23ase beta-sheet core" evidence="2">
    <location>
        <begin position="50"/>
        <end position="117"/>
    </location>
</feature>
<keyword evidence="4" id="KW-1185">Reference proteome</keyword>
<organism evidence="3 4">
    <name type="scientific">Phaeocystidibacter marisrubri</name>
    <dbReference type="NCBI Taxonomy" id="1577780"/>
    <lineage>
        <taxon>Bacteria</taxon>
        <taxon>Pseudomonadati</taxon>
        <taxon>Bacteroidota</taxon>
        <taxon>Flavobacteriia</taxon>
        <taxon>Flavobacteriales</taxon>
        <taxon>Phaeocystidibacteraceae</taxon>
        <taxon>Phaeocystidibacter</taxon>
    </lineage>
</organism>
<dbReference type="Gene3D" id="2.60.40.10">
    <property type="entry name" value="Immunoglobulins"/>
    <property type="match status" value="1"/>
</dbReference>
<dbReference type="Gene3D" id="2.70.70.10">
    <property type="entry name" value="Glucose Permease (Domain IIA)"/>
    <property type="match status" value="1"/>
</dbReference>
<accession>A0A6L3ZJ11</accession>
<feature type="signal peptide" evidence="1">
    <location>
        <begin position="1"/>
        <end position="20"/>
    </location>
</feature>
<dbReference type="AlphaFoldDB" id="A0A6L3ZJ11"/>